<dbReference type="Proteomes" id="UP000591058">
    <property type="component" value="Unassembled WGS sequence"/>
</dbReference>
<dbReference type="PANTHER" id="PTHR40055">
    <property type="entry name" value="TRANSCRIPTIONAL REGULATOR YGIV-RELATED"/>
    <property type="match status" value="1"/>
</dbReference>
<dbReference type="KEGG" id="msub:BK009_11395"/>
<reference evidence="4 7" key="2">
    <citation type="submission" date="2020-04" db="EMBL/GenBank/DDBJ databases">
        <title>Draft genome of Methanobacterium subterraneum isolated from animal feces.</title>
        <authorList>
            <person name="Ouboter H.T."/>
            <person name="Berger S."/>
            <person name="Gungor E."/>
            <person name="Jetten M.S.M."/>
            <person name="Welte C.U."/>
        </authorList>
    </citation>
    <scope>NUCLEOTIDE SEQUENCE [LARGE SCALE GENOMIC DNA]</scope>
    <source>
        <strain evidence="4">HO_2020</strain>
    </source>
</reference>
<dbReference type="PANTHER" id="PTHR40055:SF1">
    <property type="entry name" value="TRANSCRIPTIONAL REGULATOR YGIV-RELATED"/>
    <property type="match status" value="1"/>
</dbReference>
<evidence type="ECO:0000313" key="2">
    <source>
        <dbReference type="EMBL" id="AUB56705.1"/>
    </source>
</evidence>
<dbReference type="Proteomes" id="UP000232806">
    <property type="component" value="Chromosome"/>
</dbReference>
<feature type="domain" description="AraC effector-binding" evidence="1">
    <location>
        <begin position="1"/>
        <end position="150"/>
    </location>
</feature>
<evidence type="ECO:0000313" key="5">
    <source>
        <dbReference type="Proteomes" id="UP000232631"/>
    </source>
</evidence>
<protein>
    <submittedName>
        <fullName evidence="3">AraC family transcriptional regulator</fullName>
    </submittedName>
    <submittedName>
        <fullName evidence="4">GyrI-like domain-containing protein</fullName>
    </submittedName>
</protein>
<evidence type="ECO:0000313" key="3">
    <source>
        <dbReference type="EMBL" id="AUB61545.1"/>
    </source>
</evidence>
<evidence type="ECO:0000313" key="6">
    <source>
        <dbReference type="Proteomes" id="UP000232806"/>
    </source>
</evidence>
<dbReference type="EMBL" id="CP017768">
    <property type="protein sequence ID" value="AUB61545.1"/>
    <property type="molecule type" value="Genomic_DNA"/>
</dbReference>
<dbReference type="InterPro" id="IPR029442">
    <property type="entry name" value="GyrI-like"/>
</dbReference>
<accession>A0A2H4VF30</accession>
<name>A0A2H4VTW2_9EURY</name>
<evidence type="ECO:0000313" key="4">
    <source>
        <dbReference type="EMBL" id="NMO10101.1"/>
    </source>
</evidence>
<dbReference type="Pfam" id="PF06445">
    <property type="entry name" value="GyrI-like"/>
    <property type="match status" value="1"/>
</dbReference>
<proteinExistence type="predicted"/>
<dbReference type="RefSeq" id="WP_100906675.1">
    <property type="nucleotide sequence ID" value="NZ_CP017766.1"/>
</dbReference>
<dbReference type="EMBL" id="JABBYL010000033">
    <property type="protein sequence ID" value="NMO10101.1"/>
    <property type="molecule type" value="Genomic_DNA"/>
</dbReference>
<sequence>MEIEIKKIPQQQMAFIRMKGSYMQIPETLGKVVGWLMTQNVEIQIPVYGLYYNNPLEVSEEELDWEVGAAFVGELNGEGDIQIKTVPEHQVVSTIFKGPYGEAASVYMALVEYAQKEGYQIMGPVLESYLNSPDEVPESELLTEVQFPVIKE</sequence>
<dbReference type="InterPro" id="IPR050908">
    <property type="entry name" value="SmbC-like"/>
</dbReference>
<accession>A0A2H4VTW2</accession>
<dbReference type="Proteomes" id="UP000232631">
    <property type="component" value="Chromosome"/>
</dbReference>
<dbReference type="AlphaFoldDB" id="A0A2H4VTW2"/>
<dbReference type="OrthoDB" id="104532at2157"/>
<dbReference type="GeneID" id="35120379"/>
<evidence type="ECO:0000259" key="1">
    <source>
        <dbReference type="SMART" id="SM00871"/>
    </source>
</evidence>
<dbReference type="InterPro" id="IPR010499">
    <property type="entry name" value="AraC_E-bd"/>
</dbReference>
<dbReference type="Gene3D" id="3.20.80.10">
    <property type="entry name" value="Regulatory factor, effector binding domain"/>
    <property type="match status" value="1"/>
</dbReference>
<dbReference type="InterPro" id="IPR011256">
    <property type="entry name" value="Reg_factor_effector_dom_sf"/>
</dbReference>
<dbReference type="SUPFAM" id="SSF55136">
    <property type="entry name" value="Probable bacterial effector-binding domain"/>
    <property type="match status" value="1"/>
</dbReference>
<dbReference type="SMART" id="SM00871">
    <property type="entry name" value="AraC_E_bind"/>
    <property type="match status" value="1"/>
</dbReference>
<reference evidence="5 6" key="1">
    <citation type="submission" date="2016-10" db="EMBL/GenBank/DDBJ databases">
        <title>Comparative genomics between deep and shallow subseafloor isolates.</title>
        <authorList>
            <person name="Ishii S."/>
            <person name="Miller J.R."/>
            <person name="Sutton G."/>
            <person name="Suzuki S."/>
            <person name="Methe B."/>
            <person name="Inagaki F."/>
            <person name="Imachi H."/>
        </authorList>
    </citation>
    <scope>NUCLEOTIDE SEQUENCE [LARGE SCALE GENOMIC DNA]</scope>
    <source>
        <strain evidence="3 5">A8p</strain>
        <strain evidence="2 6">MO-MB1</strain>
    </source>
</reference>
<evidence type="ECO:0000313" key="7">
    <source>
        <dbReference type="Proteomes" id="UP000591058"/>
    </source>
</evidence>
<dbReference type="EMBL" id="CP017766">
    <property type="protein sequence ID" value="AUB56705.1"/>
    <property type="molecule type" value="Genomic_DNA"/>
</dbReference>
<organism evidence="3 5">
    <name type="scientific">Methanobacterium subterraneum</name>
    <dbReference type="NCBI Taxonomy" id="59277"/>
    <lineage>
        <taxon>Archaea</taxon>
        <taxon>Methanobacteriati</taxon>
        <taxon>Methanobacteriota</taxon>
        <taxon>Methanomada group</taxon>
        <taxon>Methanobacteria</taxon>
        <taxon>Methanobacteriales</taxon>
        <taxon>Methanobacteriaceae</taxon>
        <taxon>Methanobacterium</taxon>
    </lineage>
</organism>
<gene>
    <name evidence="2" type="ORF">BK007_02260</name>
    <name evidence="3" type="ORF">BK009_11395</name>
    <name evidence="4" type="ORF">HG719_09760</name>
</gene>
<keyword evidence="5" id="KW-1185">Reference proteome</keyword>